<dbReference type="GO" id="GO:0019344">
    <property type="term" value="P:cysteine biosynthetic process"/>
    <property type="evidence" value="ECO:0007669"/>
    <property type="project" value="TreeGrafter"/>
</dbReference>
<dbReference type="EMBL" id="CP000142">
    <property type="protein sequence ID" value="ABA88274.1"/>
    <property type="molecule type" value="Genomic_DNA"/>
</dbReference>
<evidence type="ECO:0000256" key="6">
    <source>
        <dbReference type="ARBA" id="ARBA00022692"/>
    </source>
</evidence>
<reference evidence="12" key="1">
    <citation type="submission" date="2005-10" db="EMBL/GenBank/DDBJ databases">
        <title>Complete sequence of Pelobacter carbinolicus DSM 2380.</title>
        <authorList>
            <person name="Copeland A."/>
            <person name="Lucas S."/>
            <person name="Lapidus A."/>
            <person name="Barry K."/>
            <person name="Detter J.C."/>
            <person name="Glavina T."/>
            <person name="Hammon N."/>
            <person name="Israni S."/>
            <person name="Pitluck S."/>
            <person name="Chertkov O."/>
            <person name="Schmutz J."/>
            <person name="Larimer F."/>
            <person name="Land M."/>
            <person name="Kyrpides N."/>
            <person name="Ivanova N."/>
            <person name="Richardson P."/>
        </authorList>
    </citation>
    <scope>NUCLEOTIDE SEQUENCE [LARGE SCALE GENOMIC DNA]</scope>
    <source>
        <strain evidence="12">DSM 2380 / NBRC 103641 / GraBd1</strain>
    </source>
</reference>
<dbReference type="AlphaFoldDB" id="Q3A5T3"/>
<dbReference type="Proteomes" id="UP000002534">
    <property type="component" value="Chromosome"/>
</dbReference>
<reference evidence="11 12" key="2">
    <citation type="journal article" date="2012" name="BMC Genomics">
        <title>The genome of Pelobacter carbinolicus reveals surprising metabolic capabilities and physiological features.</title>
        <authorList>
            <person name="Aklujkar M."/>
            <person name="Haveman S.A."/>
            <person name="Didonato R.Jr."/>
            <person name="Chertkov O."/>
            <person name="Han C.S."/>
            <person name="Land M.L."/>
            <person name="Brown P."/>
            <person name="Lovley D.R."/>
        </authorList>
    </citation>
    <scope>NUCLEOTIDE SEQUENCE [LARGE SCALE GENOMIC DNA]</scope>
    <source>
        <strain evidence="12">DSM 2380 / NBRC 103641 / GraBd1</strain>
    </source>
</reference>
<evidence type="ECO:0000313" key="12">
    <source>
        <dbReference type="Proteomes" id="UP000002534"/>
    </source>
</evidence>
<proteinExistence type="predicted"/>
<organism evidence="11 12">
    <name type="scientific">Syntrophotalea carbinolica (strain DSM 2380 / NBRC 103641 / GraBd1)</name>
    <name type="common">Pelobacter carbinolicus</name>
    <dbReference type="NCBI Taxonomy" id="338963"/>
    <lineage>
        <taxon>Bacteria</taxon>
        <taxon>Pseudomonadati</taxon>
        <taxon>Thermodesulfobacteriota</taxon>
        <taxon>Desulfuromonadia</taxon>
        <taxon>Desulfuromonadales</taxon>
        <taxon>Syntrophotaleaceae</taxon>
        <taxon>Syntrophotalea</taxon>
    </lineage>
</organism>
<evidence type="ECO:0000256" key="5">
    <source>
        <dbReference type="ARBA" id="ARBA00022605"/>
    </source>
</evidence>
<dbReference type="GO" id="GO:0005886">
    <property type="term" value="C:plasma membrane"/>
    <property type="evidence" value="ECO:0007669"/>
    <property type="project" value="TreeGrafter"/>
</dbReference>
<dbReference type="PANTHER" id="PTHR37468:SF1">
    <property type="entry name" value="SULFATE TRANSPORTER CYSZ"/>
    <property type="match status" value="1"/>
</dbReference>
<dbReference type="GO" id="GO:0000103">
    <property type="term" value="P:sulfate assimilation"/>
    <property type="evidence" value="ECO:0007669"/>
    <property type="project" value="TreeGrafter"/>
</dbReference>
<dbReference type="HOGENOM" id="CLU_070331_1_0_7"/>
<evidence type="ECO:0000256" key="7">
    <source>
        <dbReference type="ARBA" id="ARBA00022989"/>
    </source>
</evidence>
<keyword evidence="6 10" id="KW-0812">Transmembrane</keyword>
<keyword evidence="2" id="KW-0813">Transport</keyword>
<dbReference type="RefSeq" id="WP_011340743.1">
    <property type="nucleotide sequence ID" value="NC_007498.2"/>
</dbReference>
<keyword evidence="8" id="KW-0764">Sulfate transport</keyword>
<dbReference type="Pfam" id="PF07264">
    <property type="entry name" value="EI24"/>
    <property type="match status" value="1"/>
</dbReference>
<dbReference type="eggNOG" id="COG2981">
    <property type="taxonomic scope" value="Bacteria"/>
</dbReference>
<name>Q3A5T3_SYNC1</name>
<gene>
    <name evidence="11" type="primary">cysZ</name>
    <name evidence="11" type="ordered locus">Pcar_1024</name>
</gene>
<dbReference type="InterPro" id="IPR050480">
    <property type="entry name" value="CysZ-like"/>
</dbReference>
<feature type="transmembrane region" description="Helical" evidence="10">
    <location>
        <begin position="214"/>
        <end position="247"/>
    </location>
</feature>
<feature type="transmembrane region" description="Helical" evidence="10">
    <location>
        <begin position="36"/>
        <end position="60"/>
    </location>
</feature>
<feature type="transmembrane region" description="Helical" evidence="10">
    <location>
        <begin position="149"/>
        <end position="165"/>
    </location>
</feature>
<accession>Q3A5T3</accession>
<feature type="transmembrane region" description="Helical" evidence="10">
    <location>
        <begin position="72"/>
        <end position="105"/>
    </location>
</feature>
<keyword evidence="3" id="KW-1003">Cell membrane</keyword>
<evidence type="ECO:0000256" key="2">
    <source>
        <dbReference type="ARBA" id="ARBA00022448"/>
    </source>
</evidence>
<keyword evidence="5" id="KW-0028">Amino-acid biosynthesis</keyword>
<comment type="subcellular location">
    <subcellularLocation>
        <location evidence="1">Membrane</location>
        <topology evidence="1">Multi-pass membrane protein</topology>
    </subcellularLocation>
</comment>
<dbReference type="STRING" id="338963.Pcar_1024"/>
<dbReference type="InterPro" id="IPR059112">
    <property type="entry name" value="CysZ/EI24"/>
</dbReference>
<evidence type="ECO:0000256" key="10">
    <source>
        <dbReference type="SAM" id="Phobius"/>
    </source>
</evidence>
<evidence type="ECO:0000256" key="3">
    <source>
        <dbReference type="ARBA" id="ARBA00022475"/>
    </source>
</evidence>
<feature type="transmembrane region" description="Helical" evidence="10">
    <location>
        <begin position="171"/>
        <end position="193"/>
    </location>
</feature>
<sequence length="258" mass="29024">MAEGRRKGVLGEFYRGLAYVPRAVHFLRHHMGLLKYLVIPFIINVLTFSLAVFLGMKFFGRIVDGLPQGDAWYFVLLYGVLWVLAGLVAAILVFFTFTVIGNLIAAPFNGLLSERVEILLTGNLPDMPFTLKGVLRDTGRSLVVEAKKMLLFILVMALLLLLNLLPVVGTFLYAVCTLGLTLFFLAWEYLSFVHERKPMNFSRQWHYLMKRKTLLLGFSTGVLALLAIPFLQLLCIPFAVVAATLLWCEEQAGHRLSV</sequence>
<evidence type="ECO:0000256" key="4">
    <source>
        <dbReference type="ARBA" id="ARBA00022519"/>
    </source>
</evidence>
<evidence type="ECO:0000313" key="11">
    <source>
        <dbReference type="EMBL" id="ABA88274.1"/>
    </source>
</evidence>
<protein>
    <submittedName>
        <fullName evidence="11">CysZ protein</fullName>
    </submittedName>
</protein>
<keyword evidence="7 10" id="KW-1133">Transmembrane helix</keyword>
<evidence type="ECO:0000256" key="9">
    <source>
        <dbReference type="ARBA" id="ARBA00023136"/>
    </source>
</evidence>
<dbReference type="OrthoDB" id="5401552at2"/>
<keyword evidence="4" id="KW-0997">Cell inner membrane</keyword>
<dbReference type="PANTHER" id="PTHR37468">
    <property type="entry name" value="SULFATE TRANSPORTER CYSZ"/>
    <property type="match status" value="1"/>
</dbReference>
<keyword evidence="9 10" id="KW-0472">Membrane</keyword>
<keyword evidence="12" id="KW-1185">Reference proteome</keyword>
<evidence type="ECO:0000256" key="8">
    <source>
        <dbReference type="ARBA" id="ARBA00023032"/>
    </source>
</evidence>
<dbReference type="GO" id="GO:0009675">
    <property type="term" value="F:high-affinity sulfate:proton symporter activity"/>
    <property type="evidence" value="ECO:0007669"/>
    <property type="project" value="TreeGrafter"/>
</dbReference>
<dbReference type="KEGG" id="pca:Pcar_1024"/>
<evidence type="ECO:0000256" key="1">
    <source>
        <dbReference type="ARBA" id="ARBA00004141"/>
    </source>
</evidence>